<reference evidence="1" key="1">
    <citation type="submission" date="2023-04" db="EMBL/GenBank/DDBJ databases">
        <title>Draft Genome sequencing of Naganishia species isolated from polar environments using Oxford Nanopore Technology.</title>
        <authorList>
            <person name="Leo P."/>
            <person name="Venkateswaran K."/>
        </authorList>
    </citation>
    <scope>NUCLEOTIDE SEQUENCE</scope>
    <source>
        <strain evidence="1">DBVPG 5303</strain>
    </source>
</reference>
<gene>
    <name evidence="1" type="ORF">QFC24_006232</name>
</gene>
<evidence type="ECO:0000313" key="2">
    <source>
        <dbReference type="Proteomes" id="UP001234202"/>
    </source>
</evidence>
<sequence length="343" mass="37401">MSHGATPPPYEDDTIKKQELEHLEFVTKEDNISTLDLSTTVVPIETDEFGNEIVHIDQVASDRLRRKVYIKGNIFAFIDRANIGNARIAGLEKDLKLTGNQYNILLSSLFPGIGYYFGRWYRREEITFRMGLYIACAPLAGGIGGLLASGILKVDGIGKVHTWQQIFLIEGIITTVIGIAAYMLMADRPETARWLSPEEKKLAADRIKADQVGSNILLEGMNVRAIKEGIFATTTLVNGLMFMLNNITVTGVAFFAPTIVATIYPTKSTIQKQLYTVPPYIVGALCTCIALSPHAFPANGWAAINVASDTARAAALGCVVMMGNCGGLISTWSFMPSDGPDYP</sequence>
<protein>
    <submittedName>
        <fullName evidence="1">Uncharacterized protein</fullName>
    </submittedName>
</protein>
<proteinExistence type="predicted"/>
<accession>A0ACC2X304</accession>
<name>A0ACC2X304_9TREE</name>
<evidence type="ECO:0000313" key="1">
    <source>
        <dbReference type="EMBL" id="KAJ9118403.1"/>
    </source>
</evidence>
<keyword evidence="2" id="KW-1185">Reference proteome</keyword>
<comment type="caution">
    <text evidence="1">The sequence shown here is derived from an EMBL/GenBank/DDBJ whole genome shotgun (WGS) entry which is preliminary data.</text>
</comment>
<dbReference type="Proteomes" id="UP001234202">
    <property type="component" value="Unassembled WGS sequence"/>
</dbReference>
<dbReference type="EMBL" id="JASBWV010000029">
    <property type="protein sequence ID" value="KAJ9118403.1"/>
    <property type="molecule type" value="Genomic_DNA"/>
</dbReference>
<organism evidence="1 2">
    <name type="scientific">Naganishia onofrii</name>
    <dbReference type="NCBI Taxonomy" id="1851511"/>
    <lineage>
        <taxon>Eukaryota</taxon>
        <taxon>Fungi</taxon>
        <taxon>Dikarya</taxon>
        <taxon>Basidiomycota</taxon>
        <taxon>Agaricomycotina</taxon>
        <taxon>Tremellomycetes</taxon>
        <taxon>Filobasidiales</taxon>
        <taxon>Filobasidiaceae</taxon>
        <taxon>Naganishia</taxon>
    </lineage>
</organism>